<evidence type="ECO:0000313" key="2">
    <source>
        <dbReference type="Proteomes" id="UP000199207"/>
    </source>
</evidence>
<gene>
    <name evidence="1" type="ORF">SAMN05421773_13028</name>
</gene>
<dbReference type="Proteomes" id="UP000199207">
    <property type="component" value="Unassembled WGS sequence"/>
</dbReference>
<evidence type="ECO:0008006" key="3">
    <source>
        <dbReference type="Google" id="ProtNLM"/>
    </source>
</evidence>
<organism evidence="1 2">
    <name type="scientific">Streptomyces aidingensis</name>
    <dbReference type="NCBI Taxonomy" id="910347"/>
    <lineage>
        <taxon>Bacteria</taxon>
        <taxon>Bacillati</taxon>
        <taxon>Actinomycetota</taxon>
        <taxon>Actinomycetes</taxon>
        <taxon>Kitasatosporales</taxon>
        <taxon>Streptomycetaceae</taxon>
        <taxon>Streptomyces</taxon>
    </lineage>
</organism>
<evidence type="ECO:0000313" key="1">
    <source>
        <dbReference type="EMBL" id="SFD78367.1"/>
    </source>
</evidence>
<sequence>MPSPLRSTMRNKMNPMSAISQLQCSYGTTDEGTPMAGWDYPFDVDFRDEDLARGCFRILRRTAARHYVEFSYYESRRKNGRVHFTLAFDCRPFMLSLAMGDFSLEMRAVSLIQTERRKKRLPLRLLGDIMWTSAEEPIAEQLSSQVPSEKHERVIRYLREYSLTLASYWRREISAADVVEAQHSLVTYLALDLAPGVDKSTPYPRLVEALKLPKSLEVAAKDLGAQRNKVKHRGKRHEAPRFAEQHLETAHKVAQIVTGCFLTPVPSAVAAYEADPKSIYRSLEMRNRLGEPKRFTRH</sequence>
<dbReference type="AlphaFoldDB" id="A0A1I1V5R8"/>
<proteinExistence type="predicted"/>
<name>A0A1I1V5R8_9ACTN</name>
<dbReference type="EMBL" id="FOLM01000030">
    <property type="protein sequence ID" value="SFD78367.1"/>
    <property type="molecule type" value="Genomic_DNA"/>
</dbReference>
<reference evidence="1 2" key="1">
    <citation type="submission" date="2016-10" db="EMBL/GenBank/DDBJ databases">
        <authorList>
            <person name="de Groot N.N."/>
        </authorList>
    </citation>
    <scope>NUCLEOTIDE SEQUENCE [LARGE SCALE GENOMIC DNA]</scope>
    <source>
        <strain evidence="1 2">CGMCC 4.5739</strain>
    </source>
</reference>
<accession>A0A1I1V5R8</accession>
<protein>
    <recommendedName>
        <fullName evidence="3">Apea-like HEPN domain-containing protein</fullName>
    </recommendedName>
</protein>
<keyword evidence="2" id="KW-1185">Reference proteome</keyword>